<reference evidence="3" key="1">
    <citation type="submission" date="2022-06" db="EMBL/GenBank/DDBJ databases">
        <title>PHB producers.</title>
        <authorList>
            <person name="Besaury L."/>
        </authorList>
    </citation>
    <scope>NUCLEOTIDE SEQUENCE</scope>
    <source>
        <strain evidence="3 4">SEWS6</strain>
    </source>
</reference>
<evidence type="ECO:0000313" key="4">
    <source>
        <dbReference type="Proteomes" id="UP001209412"/>
    </source>
</evidence>
<dbReference type="RefSeq" id="WP_266261706.1">
    <property type="nucleotide sequence ID" value="NZ_JAMXWF010000055.1"/>
</dbReference>
<keyword evidence="4" id="KW-1185">Reference proteome</keyword>
<evidence type="ECO:0000313" key="3">
    <source>
        <dbReference type="EMBL" id="MDQ6413275.1"/>
    </source>
</evidence>
<evidence type="ECO:0000256" key="1">
    <source>
        <dbReference type="SAM" id="MobiDB-lite"/>
    </source>
</evidence>
<organism evidence="3 5">
    <name type="scientific">Paraburkholderia madseniana</name>
    <dbReference type="NCBI Taxonomy" id="2599607"/>
    <lineage>
        <taxon>Bacteria</taxon>
        <taxon>Pseudomonadati</taxon>
        <taxon>Pseudomonadota</taxon>
        <taxon>Betaproteobacteria</taxon>
        <taxon>Burkholderiales</taxon>
        <taxon>Burkholderiaceae</taxon>
        <taxon>Paraburkholderia</taxon>
    </lineage>
</organism>
<feature type="region of interest" description="Disordered" evidence="1">
    <location>
        <begin position="485"/>
        <end position="504"/>
    </location>
</feature>
<protein>
    <submittedName>
        <fullName evidence="3">Uncharacterized protein</fullName>
    </submittedName>
</protein>
<evidence type="ECO:0000313" key="2">
    <source>
        <dbReference type="EMBL" id="MCX4151462.1"/>
    </source>
</evidence>
<feature type="region of interest" description="Disordered" evidence="1">
    <location>
        <begin position="959"/>
        <end position="980"/>
    </location>
</feature>
<name>A0AAP5BML0_9BURK</name>
<sequence>MQVTYRITPIPLDSSSPEQQPLRFDVRLVTVLEFSEGTVTGGDVVNALAAHPVFGRPADQPVDAVAVPLAEWIASGKPAAVSKGIAVSLKYAGAKPLMALRDVLGSYLERPADVAVSPVQHDSRFDKLHAQDFVDLNRLHDDLWLLRTHIYASVTERLAFTTSIPAGPSSFEKARWVNSYVQSTALELVFGDSKGVTLFANSPVGAAAARLKDGVKKVQDRLASSDAVRAFVASDGLRRASDKGDVSVSVSDPNVAVHAALKNALLSESCGITTSWHAVAAQPVTGDHVLFLQGASFAQKSYPLVLHSTAFRRMGHTHPLSFVDMPQPGKQARTTNSALACLNDEQGNPRYRATAINAEVAIIQGTVLQFNNSLSNTAQPAPQQQGGDFTDVLDQRPPQLLVDEHRGVNEPECTGLTISAPTADLLAPDALKDAQREAVWPCLFLEDLWTGFRLDLADSVEPRFSSVHQQVQEITLTGSSRKIKGPVEDAYEREQTPDSPSARSTEIIRYVGMSSGQARDYLRLLGTDKRIAPHADAPFQISVTGYSGATALRFGRLYCYRLRNVLMGGISLSAADADGLGPTNSYVQCCPFFRARAYRAGELVSANFSNSNDASRSIFLTRDAPDASVWVVPSPIDMDTARYHGIFLSQKSEPARYAHREFVQDVSHYFRRRPSDLRYFFDPDVAAISVQVTVLNGDPDSTSHEFTYERDTYCELTPHMYLSPVRVEYGRAGKWEEFRPIELRFSISSGSSVEVTKQGRTVCIVAPVSAELEITILPELGKDQLHQTASYAASSAQMKLRATPGLADAASIVPAVAEQKLQVTHCAKAPTLRPFFGGVPVRFSPTGETVTVAERSRLKETADLPGYIQVDAASAGQVWLEAVWSDIEDRPWQDRPALTSAHAISTPRSVLFDRHLPPSASLMARVAMSNASLFMQSVDVVQSSFGLQCAENKIFLLNPPQSQSQSQQPSSQPGRPCTLNFVDGRRKRATVTAVTSSRYKAQFKPGPASAFQIRSEQILVDVPASMMLPAPDISHVVPISHDLVQPGGGTRRTQRIYAMRIYVRPPWLVSGPGERLAVGCRLGAAADGPVSSLDTFVTQWGEDPIERPHLDVTRDPPRMTDFQVPENGNTEPLDATFYPQRSIEGANEVLYLDNLSVADAALVKRTISVASFALRRDPTTKLWFCDVRVAGGFLGWCGLALYRHQPHSHEDLQLSATPAWVYGAILHGEQIVWVRGGGMLHVTVGPVFDPNASFELDRTSYYNNVTRDLTRAAGTRVTLQPYKSGRATYFEGIVKMGDGPWSLIKRRFGSEVASISLHTGG</sequence>
<proteinExistence type="predicted"/>
<dbReference type="EMBL" id="JAMXWF010000055">
    <property type="protein sequence ID" value="MDQ6413275.1"/>
    <property type="molecule type" value="Genomic_DNA"/>
</dbReference>
<dbReference type="Proteomes" id="UP001242288">
    <property type="component" value="Unassembled WGS sequence"/>
</dbReference>
<feature type="compositionally biased region" description="Low complexity" evidence="1">
    <location>
        <begin position="959"/>
        <end position="973"/>
    </location>
</feature>
<dbReference type="EMBL" id="JAPKHW010000055">
    <property type="protein sequence ID" value="MCX4151462.1"/>
    <property type="molecule type" value="Genomic_DNA"/>
</dbReference>
<evidence type="ECO:0000313" key="5">
    <source>
        <dbReference type="Proteomes" id="UP001242288"/>
    </source>
</evidence>
<gene>
    <name evidence="3" type="ORF">NIE36_39815</name>
    <name evidence="2" type="ORF">OSB80_39910</name>
</gene>
<comment type="caution">
    <text evidence="3">The sequence shown here is derived from an EMBL/GenBank/DDBJ whole genome shotgun (WGS) entry which is preliminary data.</text>
</comment>
<feature type="compositionally biased region" description="Basic and acidic residues" evidence="1">
    <location>
        <begin position="485"/>
        <end position="496"/>
    </location>
</feature>
<accession>A0AAP5BML0</accession>
<dbReference type="Proteomes" id="UP001209412">
    <property type="component" value="Unassembled WGS sequence"/>
</dbReference>